<name>A0A7J8ZQJ4_9ROSI</name>
<dbReference type="Proteomes" id="UP000593574">
    <property type="component" value="Unassembled WGS sequence"/>
</dbReference>
<feature type="non-terminal residue" evidence="1">
    <location>
        <position position="25"/>
    </location>
</feature>
<accession>A0A7J8ZQJ4</accession>
<sequence>MMKMLMMLVSRNHGRMKMKNLLWYY</sequence>
<evidence type="ECO:0000313" key="1">
    <source>
        <dbReference type="EMBL" id="MBA0714083.1"/>
    </source>
</evidence>
<keyword evidence="2" id="KW-1185">Reference proteome</keyword>
<evidence type="ECO:0000313" key="2">
    <source>
        <dbReference type="Proteomes" id="UP000593574"/>
    </source>
</evidence>
<proteinExistence type="predicted"/>
<reference evidence="1 2" key="1">
    <citation type="journal article" date="2019" name="Genome Biol. Evol.">
        <title>Insights into the evolution of the New World diploid cottons (Gossypium, subgenus Houzingenia) based on genome sequencing.</title>
        <authorList>
            <person name="Grover C.E."/>
            <person name="Arick M.A. 2nd"/>
            <person name="Thrash A."/>
            <person name="Conover J.L."/>
            <person name="Sanders W.S."/>
            <person name="Peterson D.G."/>
            <person name="Frelichowski J.E."/>
            <person name="Scheffler J.A."/>
            <person name="Scheffler B.E."/>
            <person name="Wendel J.F."/>
        </authorList>
    </citation>
    <scope>NUCLEOTIDE SEQUENCE [LARGE SCALE GENOMIC DNA]</scope>
    <source>
        <strain evidence="1">4</strain>
        <tissue evidence="1">Leaf</tissue>
    </source>
</reference>
<organism evidence="1 2">
    <name type="scientific">Gossypium laxum</name>
    <dbReference type="NCBI Taxonomy" id="34288"/>
    <lineage>
        <taxon>Eukaryota</taxon>
        <taxon>Viridiplantae</taxon>
        <taxon>Streptophyta</taxon>
        <taxon>Embryophyta</taxon>
        <taxon>Tracheophyta</taxon>
        <taxon>Spermatophyta</taxon>
        <taxon>Magnoliopsida</taxon>
        <taxon>eudicotyledons</taxon>
        <taxon>Gunneridae</taxon>
        <taxon>Pentapetalae</taxon>
        <taxon>rosids</taxon>
        <taxon>malvids</taxon>
        <taxon>Malvales</taxon>
        <taxon>Malvaceae</taxon>
        <taxon>Malvoideae</taxon>
        <taxon>Gossypium</taxon>
    </lineage>
</organism>
<comment type="caution">
    <text evidence="1">The sequence shown here is derived from an EMBL/GenBank/DDBJ whole genome shotgun (WGS) entry which is preliminary data.</text>
</comment>
<protein>
    <submittedName>
        <fullName evidence="1">Uncharacterized protein</fullName>
    </submittedName>
</protein>
<dbReference type="EMBL" id="JABEZV010000006">
    <property type="protein sequence ID" value="MBA0714083.1"/>
    <property type="molecule type" value="Genomic_DNA"/>
</dbReference>
<dbReference type="AlphaFoldDB" id="A0A7J8ZQJ4"/>
<gene>
    <name evidence="1" type="ORF">Golax_013079</name>
</gene>